<comment type="similarity">
    <text evidence="1 2">Belongs to the phD/YefM antitoxin family.</text>
</comment>
<dbReference type="Gene3D" id="3.40.1620.10">
    <property type="entry name" value="YefM-like domain"/>
    <property type="match status" value="1"/>
</dbReference>
<dbReference type="InterPro" id="IPR006442">
    <property type="entry name" value="Antitoxin_Phd/YefM"/>
</dbReference>
<reference evidence="3 4" key="1">
    <citation type="journal article" date="2020" name="Harmful Algae">
        <title>Molecular and morphological characterization of a novel dihydroanatoxin-a producing Microcoleus species (cyanobacteria) from the Russian River, California, USA.</title>
        <authorList>
            <person name="Conklin K.Y."/>
            <person name="Stancheva R."/>
            <person name="Otten T.G."/>
            <person name="Fadness R."/>
            <person name="Boyer G.L."/>
            <person name="Read B."/>
            <person name="Zhang X."/>
            <person name="Sheath R.G."/>
        </authorList>
    </citation>
    <scope>NUCLEOTIDE SEQUENCE [LARGE SCALE GENOMIC DNA]</scope>
    <source>
        <strain evidence="3 4">PTRS2</strain>
    </source>
</reference>
<evidence type="ECO:0000256" key="2">
    <source>
        <dbReference type="RuleBase" id="RU362080"/>
    </source>
</evidence>
<dbReference type="PANTHER" id="PTHR33713">
    <property type="entry name" value="ANTITOXIN YAFN-RELATED"/>
    <property type="match status" value="1"/>
</dbReference>
<dbReference type="Proteomes" id="UP001384579">
    <property type="component" value="Unassembled WGS sequence"/>
</dbReference>
<sequence>MSLTQTQVTYTEAQANLDELCEQVINDRDAIIITRSDGENVALIAADELASLIETVYLLRSPKNADRLLSALKQAKARTAKPQIDR</sequence>
<accession>A0ABU8YWW1</accession>
<evidence type="ECO:0000313" key="4">
    <source>
        <dbReference type="Proteomes" id="UP001384579"/>
    </source>
</evidence>
<dbReference type="InterPro" id="IPR036165">
    <property type="entry name" value="YefM-like_sf"/>
</dbReference>
<comment type="function">
    <text evidence="2">Antitoxin component of a type II toxin-antitoxin (TA) system.</text>
</comment>
<dbReference type="PANTHER" id="PTHR33713:SF6">
    <property type="entry name" value="ANTITOXIN YEFM"/>
    <property type="match status" value="1"/>
</dbReference>
<dbReference type="Gene3D" id="1.10.1220.170">
    <property type="match status" value="1"/>
</dbReference>
<organism evidence="3 4">
    <name type="scientific">Microcoleus anatoxicus PTRS2</name>
    <dbReference type="NCBI Taxonomy" id="2705321"/>
    <lineage>
        <taxon>Bacteria</taxon>
        <taxon>Bacillati</taxon>
        <taxon>Cyanobacteriota</taxon>
        <taxon>Cyanophyceae</taxon>
        <taxon>Oscillatoriophycideae</taxon>
        <taxon>Oscillatoriales</taxon>
        <taxon>Microcoleaceae</taxon>
        <taxon>Microcoleus</taxon>
        <taxon>Microcoleus anatoxicus</taxon>
    </lineage>
</organism>
<gene>
    <name evidence="3" type="ORF">WMG39_28730</name>
</gene>
<evidence type="ECO:0000313" key="3">
    <source>
        <dbReference type="EMBL" id="MEK0188803.1"/>
    </source>
</evidence>
<dbReference type="NCBIfam" id="TIGR01552">
    <property type="entry name" value="phd_fam"/>
    <property type="match status" value="1"/>
</dbReference>
<dbReference type="InterPro" id="IPR051405">
    <property type="entry name" value="phD/YefM_antitoxin"/>
</dbReference>
<dbReference type="EMBL" id="JBBLXS010000765">
    <property type="protein sequence ID" value="MEK0188803.1"/>
    <property type="molecule type" value="Genomic_DNA"/>
</dbReference>
<evidence type="ECO:0000256" key="1">
    <source>
        <dbReference type="ARBA" id="ARBA00009981"/>
    </source>
</evidence>
<protein>
    <recommendedName>
        <fullName evidence="2">Antitoxin</fullName>
    </recommendedName>
</protein>
<comment type="caution">
    <text evidence="3">The sequence shown here is derived from an EMBL/GenBank/DDBJ whole genome shotgun (WGS) entry which is preliminary data.</text>
</comment>
<dbReference type="RefSeq" id="WP_340525925.1">
    <property type="nucleotide sequence ID" value="NZ_JBBLXS010000765.1"/>
</dbReference>
<dbReference type="Pfam" id="PF02604">
    <property type="entry name" value="PhdYeFM_antitox"/>
    <property type="match status" value="1"/>
</dbReference>
<dbReference type="SUPFAM" id="SSF143120">
    <property type="entry name" value="YefM-like"/>
    <property type="match status" value="1"/>
</dbReference>
<proteinExistence type="inferred from homology"/>
<keyword evidence="4" id="KW-1185">Reference proteome</keyword>
<name>A0ABU8YWW1_9CYAN</name>